<organism evidence="1 2">
    <name type="scientific">Polynucleobacter asymbioticus (strain DSM 18221 / CIP 109841 / QLW-P1DMWA-1)</name>
    <name type="common">Polynucleobacter necessarius subsp. asymbioticus</name>
    <dbReference type="NCBI Taxonomy" id="312153"/>
    <lineage>
        <taxon>Bacteria</taxon>
        <taxon>Pseudomonadati</taxon>
        <taxon>Pseudomonadota</taxon>
        <taxon>Betaproteobacteria</taxon>
        <taxon>Burkholderiales</taxon>
        <taxon>Burkholderiaceae</taxon>
        <taxon>Polynucleobacter</taxon>
    </lineage>
</organism>
<sequence length="191" mass="23239">MPTVWELQVIKYYQQYCESEKILLEKNNLFKAMTYFKIIRNFNGIGSKENKEEFLEIINSVVDNSKLSSEQKYVELFNKFKQRYNKQFISATSKILWLRDNKEQHIIFDDNAIKNVIKLQGNIKASGYEKYFIFCKKWRELFKENEKQILKSTQRVKEFYLDTPYFSSSDIDVMDKLWFRMRVFDIYLWGL</sequence>
<evidence type="ECO:0000313" key="1">
    <source>
        <dbReference type="EMBL" id="ABP35055.1"/>
    </source>
</evidence>
<dbReference type="RefSeq" id="WP_011903678.1">
    <property type="nucleotide sequence ID" value="NC_009379.1"/>
</dbReference>
<dbReference type="AlphaFoldDB" id="A4SZZ1"/>
<keyword evidence="2" id="KW-1185">Reference proteome</keyword>
<dbReference type="HOGENOM" id="CLU_1420316_0_0_4"/>
<reference evidence="1 2" key="1">
    <citation type="journal article" date="2012" name="Stand. Genomic Sci.">
        <title>Complete genome sequence of Polynucleobacter necessarius subsp. asymbioticus type strain (QLW-P1DMWA-1(T)).</title>
        <authorList>
            <person name="Meincke L."/>
            <person name="Copeland A."/>
            <person name="Lapidus A."/>
            <person name="Lucas S."/>
            <person name="Berry K.W."/>
            <person name="Del Rio T.G."/>
            <person name="Hammon N."/>
            <person name="Dalin E."/>
            <person name="Tice H."/>
            <person name="Pitluck S."/>
            <person name="Richardson P."/>
            <person name="Bruce D."/>
            <person name="Goodwin L."/>
            <person name="Han C."/>
            <person name="Tapia R."/>
            <person name="Detter J.C."/>
            <person name="Schmutz J."/>
            <person name="Brettin T."/>
            <person name="Larimer F."/>
            <person name="Land M."/>
            <person name="Hauser L."/>
            <person name="Kyrpides N.C."/>
            <person name="Ivanova N."/>
            <person name="Goker M."/>
            <person name="Woyke T."/>
            <person name="Wu Q.L."/>
            <person name="Pockl M."/>
            <person name="Hahn M.W."/>
            <person name="Klenk H.P."/>
        </authorList>
    </citation>
    <scope>NUCLEOTIDE SEQUENCE [LARGE SCALE GENOMIC DNA]</scope>
    <source>
        <strain evidence="2">DSM 18221 / CIP 109841 / QLW-P1DMWA-1</strain>
    </source>
</reference>
<accession>A4SZZ1</accession>
<name>A4SZZ1_POLAQ</name>
<protein>
    <submittedName>
        <fullName evidence="1">Uncharacterized protein</fullName>
    </submittedName>
</protein>
<dbReference type="GeneID" id="31482231"/>
<evidence type="ECO:0000313" key="2">
    <source>
        <dbReference type="Proteomes" id="UP000000231"/>
    </source>
</evidence>
<dbReference type="Proteomes" id="UP000000231">
    <property type="component" value="Chromosome"/>
</dbReference>
<dbReference type="EMBL" id="CP000655">
    <property type="protein sequence ID" value="ABP35055.1"/>
    <property type="molecule type" value="Genomic_DNA"/>
</dbReference>
<gene>
    <name evidence="1" type="ordered locus">Pnuc_1842</name>
</gene>
<proteinExistence type="predicted"/>
<dbReference type="KEGG" id="pnu:Pnuc_1842"/>